<dbReference type="Proteomes" id="UP000095439">
    <property type="component" value="Unassembled WGS sequence"/>
</dbReference>
<gene>
    <name evidence="1" type="ORF">ERS852423_01858</name>
</gene>
<proteinExistence type="predicted"/>
<dbReference type="EMBL" id="CYYY01000008">
    <property type="protein sequence ID" value="CUN94755.1"/>
    <property type="molecule type" value="Genomic_DNA"/>
</dbReference>
<evidence type="ECO:0000313" key="1">
    <source>
        <dbReference type="EMBL" id="CUN94755.1"/>
    </source>
</evidence>
<protein>
    <submittedName>
        <fullName evidence="1">Uncharacterized protein</fullName>
    </submittedName>
</protein>
<sequence length="236" mass="28384">MPRKPVYTIPINKIIFKEIIKRKGYNIRSLTDKLSICSERTLRRALNNGLIRPIYLNNIAQNLDVDPRFLSGEIFLNDPKYKFYSLNYYYHELNKYPFSRKAFDELQNLDIKNHLSNIFSLFNISYKQFENLDFEKKYNLQHDLFETIPQILLKYFSEDAYGNKDMYNLYHLVSELENYYEDYNLHLNAENCLRKKFLNNRPKGYSKSKILSMTTDELLDLDQSLQWYNPSKNESN</sequence>
<name>A0A174B541_9FIRM</name>
<evidence type="ECO:0000313" key="2">
    <source>
        <dbReference type="Proteomes" id="UP000095439"/>
    </source>
</evidence>
<dbReference type="AlphaFoldDB" id="A0A174B541"/>
<accession>A0A174B541</accession>
<organism evidence="1 2">
    <name type="scientific">Dorea longicatena</name>
    <dbReference type="NCBI Taxonomy" id="88431"/>
    <lineage>
        <taxon>Bacteria</taxon>
        <taxon>Bacillati</taxon>
        <taxon>Bacillota</taxon>
        <taxon>Clostridia</taxon>
        <taxon>Lachnospirales</taxon>
        <taxon>Lachnospiraceae</taxon>
        <taxon>Dorea</taxon>
    </lineage>
</organism>
<dbReference type="RefSeq" id="WP_055181713.1">
    <property type="nucleotide sequence ID" value="NZ_CABIWY010000008.1"/>
</dbReference>
<reference evidence="1 2" key="1">
    <citation type="submission" date="2015-09" db="EMBL/GenBank/DDBJ databases">
        <authorList>
            <consortium name="Pathogen Informatics"/>
        </authorList>
    </citation>
    <scope>NUCLEOTIDE SEQUENCE [LARGE SCALE GENOMIC DNA]</scope>
    <source>
        <strain evidence="1 2">2789STDY5608866</strain>
    </source>
</reference>